<feature type="binding site" evidence="7">
    <location>
        <position position="137"/>
    </location>
    <ligand>
        <name>Zn(2+)</name>
        <dbReference type="ChEBI" id="CHEBI:29105"/>
        <label>1</label>
    </ligand>
</feature>
<evidence type="ECO:0000259" key="8">
    <source>
        <dbReference type="SMART" id="SM00849"/>
    </source>
</evidence>
<dbReference type="InterPro" id="IPR001279">
    <property type="entry name" value="Metallo-B-lactamas"/>
</dbReference>
<protein>
    <recommendedName>
        <fullName evidence="7">Hydroxyacylglutathione hydrolase</fullName>
        <ecNumber evidence="7">3.1.2.6</ecNumber>
    </recommendedName>
    <alternativeName>
        <fullName evidence="7">Glyoxalase II</fullName>
        <shortName evidence="7">Glx II</shortName>
    </alternativeName>
</protein>
<dbReference type="InterPro" id="IPR032282">
    <property type="entry name" value="HAGH_C"/>
</dbReference>
<feature type="binding site" evidence="7">
    <location>
        <position position="65"/>
    </location>
    <ligand>
        <name>Zn(2+)</name>
        <dbReference type="ChEBI" id="CHEBI:29105"/>
        <label>2</label>
    </ligand>
</feature>
<feature type="binding site" evidence="7">
    <location>
        <position position="61"/>
    </location>
    <ligand>
        <name>Zn(2+)</name>
        <dbReference type="ChEBI" id="CHEBI:29105"/>
        <label>1</label>
    </ligand>
</feature>
<comment type="similarity">
    <text evidence="3 7">Belongs to the metallo-beta-lactamase superfamily. Glyoxalase II family.</text>
</comment>
<accession>A0A075P0L4</accession>
<dbReference type="InterPro" id="IPR036866">
    <property type="entry name" value="RibonucZ/Hydroxyglut_hydro"/>
</dbReference>
<evidence type="ECO:0000256" key="6">
    <source>
        <dbReference type="ARBA" id="ARBA00022833"/>
    </source>
</evidence>
<name>A0A075P0L4_9ALTE</name>
<dbReference type="GeneID" id="78255599"/>
<dbReference type="Pfam" id="PF16123">
    <property type="entry name" value="HAGH_C"/>
    <property type="match status" value="1"/>
</dbReference>
<dbReference type="KEGG" id="aal:EP13_11870"/>
<keyword evidence="10" id="KW-1185">Reference proteome</keyword>
<comment type="function">
    <text evidence="7">Thiolesterase that catalyzes the hydrolysis of S-D-lactoyl-glutathione to form glutathione and D-lactic acid.</text>
</comment>
<dbReference type="GO" id="GO:0004416">
    <property type="term" value="F:hydroxyacylglutathione hydrolase activity"/>
    <property type="evidence" value="ECO:0007669"/>
    <property type="project" value="UniProtKB-UniRule"/>
</dbReference>
<dbReference type="InterPro" id="IPR035680">
    <property type="entry name" value="Clx_II_MBL"/>
</dbReference>
<dbReference type="InterPro" id="IPR050110">
    <property type="entry name" value="Glyoxalase_II_hydrolase"/>
</dbReference>
<comment type="pathway">
    <text evidence="2 7">Secondary metabolite metabolism; methylglyoxal degradation; (R)-lactate from methylglyoxal: step 2/2.</text>
</comment>
<feature type="domain" description="Metallo-beta-lactamase" evidence="8">
    <location>
        <begin position="20"/>
        <end position="175"/>
    </location>
</feature>
<dbReference type="PANTHER" id="PTHR43705">
    <property type="entry name" value="HYDROXYACYLGLUTATHIONE HYDROLASE"/>
    <property type="match status" value="1"/>
</dbReference>
<dbReference type="CDD" id="cd07723">
    <property type="entry name" value="hydroxyacylglutathione_hydrolase_MBL-fold"/>
    <property type="match status" value="1"/>
</dbReference>
<keyword evidence="5 7" id="KW-0378">Hydrolase</keyword>
<dbReference type="GO" id="GO:0019243">
    <property type="term" value="P:methylglyoxal catabolic process to D-lactate via S-lactoyl-glutathione"/>
    <property type="evidence" value="ECO:0007669"/>
    <property type="project" value="UniProtKB-UniRule"/>
</dbReference>
<evidence type="ECO:0000313" key="9">
    <source>
        <dbReference type="EMBL" id="AIF99323.1"/>
    </source>
</evidence>
<dbReference type="SMART" id="SM00849">
    <property type="entry name" value="Lactamase_B"/>
    <property type="match status" value="1"/>
</dbReference>
<feature type="binding site" evidence="7">
    <location>
        <position position="137"/>
    </location>
    <ligand>
        <name>Zn(2+)</name>
        <dbReference type="ChEBI" id="CHEBI:29105"/>
        <label>2</label>
    </ligand>
</feature>
<evidence type="ECO:0000256" key="4">
    <source>
        <dbReference type="ARBA" id="ARBA00022723"/>
    </source>
</evidence>
<reference evidence="9 10" key="1">
    <citation type="submission" date="2014-06" db="EMBL/GenBank/DDBJ databases">
        <title>Genomes of Alteromonas australica, a world apart.</title>
        <authorList>
            <person name="Gonzaga A."/>
            <person name="Lopez-Perez M."/>
            <person name="Rodriguez-Valera F."/>
        </authorList>
    </citation>
    <scope>NUCLEOTIDE SEQUENCE [LARGE SCALE GENOMIC DNA]</scope>
    <source>
        <strain evidence="9 10">H 17</strain>
    </source>
</reference>
<evidence type="ECO:0000256" key="5">
    <source>
        <dbReference type="ARBA" id="ARBA00022801"/>
    </source>
</evidence>
<dbReference type="EMBL" id="CP008849">
    <property type="protein sequence ID" value="AIF99323.1"/>
    <property type="molecule type" value="Genomic_DNA"/>
</dbReference>
<dbReference type="AlphaFoldDB" id="A0A075P0L4"/>
<dbReference type="eggNOG" id="COG0491">
    <property type="taxonomic scope" value="Bacteria"/>
</dbReference>
<dbReference type="PANTHER" id="PTHR43705:SF1">
    <property type="entry name" value="HYDROXYACYLGLUTATHIONE HYDROLASE GLOB"/>
    <property type="match status" value="1"/>
</dbReference>
<dbReference type="Pfam" id="PF00753">
    <property type="entry name" value="Lactamase_B"/>
    <property type="match status" value="1"/>
</dbReference>
<dbReference type="SUPFAM" id="SSF56281">
    <property type="entry name" value="Metallo-hydrolase/oxidoreductase"/>
    <property type="match status" value="1"/>
</dbReference>
<dbReference type="InterPro" id="IPR017782">
    <property type="entry name" value="Hydroxyacylglutathione_Hdrlase"/>
</dbReference>
<comment type="catalytic activity">
    <reaction evidence="1 7">
        <text>an S-(2-hydroxyacyl)glutathione + H2O = a 2-hydroxy carboxylate + glutathione + H(+)</text>
        <dbReference type="Rhea" id="RHEA:21864"/>
        <dbReference type="ChEBI" id="CHEBI:15377"/>
        <dbReference type="ChEBI" id="CHEBI:15378"/>
        <dbReference type="ChEBI" id="CHEBI:57925"/>
        <dbReference type="ChEBI" id="CHEBI:58896"/>
        <dbReference type="ChEBI" id="CHEBI:71261"/>
        <dbReference type="EC" id="3.1.2.6"/>
    </reaction>
</comment>
<evidence type="ECO:0000313" key="10">
    <source>
        <dbReference type="Proteomes" id="UP000056090"/>
    </source>
</evidence>
<dbReference type="PIRSF" id="PIRSF005457">
    <property type="entry name" value="Glx"/>
    <property type="match status" value="1"/>
</dbReference>
<dbReference type="UniPathway" id="UPA00619">
    <property type="reaction ID" value="UER00676"/>
</dbReference>
<feature type="binding site" evidence="7">
    <location>
        <position position="63"/>
    </location>
    <ligand>
        <name>Zn(2+)</name>
        <dbReference type="ChEBI" id="CHEBI:29105"/>
        <label>1</label>
    </ligand>
</feature>
<evidence type="ECO:0000256" key="7">
    <source>
        <dbReference type="HAMAP-Rule" id="MF_01374"/>
    </source>
</evidence>
<keyword evidence="6 7" id="KW-0862">Zinc</keyword>
<dbReference type="Proteomes" id="UP000056090">
    <property type="component" value="Chromosome"/>
</dbReference>
<dbReference type="NCBIfam" id="TIGR03413">
    <property type="entry name" value="GSH_gloB"/>
    <property type="match status" value="1"/>
</dbReference>
<feature type="binding site" evidence="7">
    <location>
        <position position="175"/>
    </location>
    <ligand>
        <name>Zn(2+)</name>
        <dbReference type="ChEBI" id="CHEBI:29105"/>
        <label>2</label>
    </ligand>
</feature>
<keyword evidence="4 7" id="KW-0479">Metal-binding</keyword>
<evidence type="ECO:0000256" key="1">
    <source>
        <dbReference type="ARBA" id="ARBA00001623"/>
    </source>
</evidence>
<proteinExistence type="inferred from homology"/>
<gene>
    <name evidence="7" type="primary">gloB</name>
    <name evidence="9" type="ORF">EP13_11870</name>
</gene>
<dbReference type="HAMAP" id="MF_01374">
    <property type="entry name" value="Glyoxalase_2"/>
    <property type="match status" value="1"/>
</dbReference>
<dbReference type="RefSeq" id="WP_044057424.1">
    <property type="nucleotide sequence ID" value="NZ_CBCSKJ010000003.1"/>
</dbReference>
<sequence length="263" mass="29152">MTTDVLPSGISLVPIEAFTDNYIWCLHNTHDAIVVDPGDAEPVLAFLKKHQLALKAILITHHHHDHTGGIAKLVSANPGMPVIGPRGNHIRGITKSVSQGDTVQLPVLSLNFQVMEVPGHTLDHIAFFGHGIVFCGDTLFSAGCGRLFEGSPEQMLHSLNKLKRLPDDTLVCCAHEYTLANISFAQAVEKENQALNNYQHWAKQQREANLPTLPSTLKEQKNINPFLRAHELSVKTAAEAYCEKTLRDDVAVFTAVRRWKDEF</sequence>
<dbReference type="EC" id="3.1.2.6" evidence="7"/>
<comment type="cofactor">
    <cofactor evidence="7">
        <name>Zn(2+)</name>
        <dbReference type="ChEBI" id="CHEBI:29105"/>
    </cofactor>
    <text evidence="7">Binds 2 Zn(2+) ions per subunit.</text>
</comment>
<feature type="binding site" evidence="7">
    <location>
        <position position="66"/>
    </location>
    <ligand>
        <name>Zn(2+)</name>
        <dbReference type="ChEBI" id="CHEBI:29105"/>
        <label>2</label>
    </ligand>
</feature>
<dbReference type="Gene3D" id="3.60.15.10">
    <property type="entry name" value="Ribonuclease Z/Hydroxyacylglutathione hydrolase-like"/>
    <property type="match status" value="1"/>
</dbReference>
<organism evidence="9 10">
    <name type="scientific">Alteromonas australica</name>
    <dbReference type="NCBI Taxonomy" id="589873"/>
    <lineage>
        <taxon>Bacteria</taxon>
        <taxon>Pseudomonadati</taxon>
        <taxon>Pseudomonadota</taxon>
        <taxon>Gammaproteobacteria</taxon>
        <taxon>Alteromonadales</taxon>
        <taxon>Alteromonadaceae</taxon>
        <taxon>Alteromonas/Salinimonas group</taxon>
        <taxon>Alteromonas</taxon>
    </lineage>
</organism>
<evidence type="ECO:0000256" key="2">
    <source>
        <dbReference type="ARBA" id="ARBA00004963"/>
    </source>
</evidence>
<dbReference type="GO" id="GO:0046872">
    <property type="term" value="F:metal ion binding"/>
    <property type="evidence" value="ECO:0007669"/>
    <property type="project" value="UniProtKB-KW"/>
</dbReference>
<feature type="binding site" evidence="7">
    <location>
        <position position="120"/>
    </location>
    <ligand>
        <name>Zn(2+)</name>
        <dbReference type="ChEBI" id="CHEBI:29105"/>
        <label>1</label>
    </ligand>
</feature>
<comment type="subunit">
    <text evidence="7">Monomer.</text>
</comment>
<evidence type="ECO:0000256" key="3">
    <source>
        <dbReference type="ARBA" id="ARBA00006759"/>
    </source>
</evidence>